<evidence type="ECO:0000313" key="3">
    <source>
        <dbReference type="Proteomes" id="UP000037023"/>
    </source>
</evidence>
<dbReference type="Proteomes" id="UP000037023">
    <property type="component" value="Unassembled WGS sequence"/>
</dbReference>
<organism evidence="2 3">
    <name type="scientific">Streptomyces viridochromogenes</name>
    <dbReference type="NCBI Taxonomy" id="1938"/>
    <lineage>
        <taxon>Bacteria</taxon>
        <taxon>Bacillati</taxon>
        <taxon>Actinomycetota</taxon>
        <taxon>Actinomycetes</taxon>
        <taxon>Kitasatosporales</taxon>
        <taxon>Streptomycetaceae</taxon>
        <taxon>Streptomyces</taxon>
    </lineage>
</organism>
<accession>A0A0L8LBL4</accession>
<comment type="caution">
    <text evidence="2">The sequence shown here is derived from an EMBL/GenBank/DDBJ whole genome shotgun (WGS) entry which is preliminary data.</text>
</comment>
<dbReference type="PATRIC" id="fig|1938.6.peg.1161"/>
<evidence type="ECO:0000256" key="1">
    <source>
        <dbReference type="SAM" id="MobiDB-lite"/>
    </source>
</evidence>
<sequence>MVIGTSPSLPGPAGAAARARDLHDRPDAHLGAPAVLVAPYPPGSGRAARREALRPVYEAVAAELGEPTLYGGSAVGPSVRWHTGPHVVLLAGGPQGATLSVHTASDLHGREYTAVESGSVGWRPEDPHGFDALPYLWLLHRGPGHDWPAFRWDGHHTAASWEHLESSLELLLESWMEQLPVQVPGDWASFVVGCARDWPRHLRVGYSQGRGQLSLMVDHRTTADVPGLEETMRERGWQVRDGGWWRAVFPDDDPAAARSAARLLVADVRGRGSVRPDELVAWELTVNDHGRLWLPGIGMPVN</sequence>
<dbReference type="RefSeq" id="WP_033202575.1">
    <property type="nucleotide sequence ID" value="NZ_LGUP01000029.1"/>
</dbReference>
<feature type="region of interest" description="Disordered" evidence="1">
    <location>
        <begin position="1"/>
        <end position="20"/>
    </location>
</feature>
<dbReference type="AlphaFoldDB" id="A0A0L8LBL4"/>
<reference evidence="2 3" key="1">
    <citation type="submission" date="2015-06" db="EMBL/GenBank/DDBJ databases">
        <authorList>
            <person name="Hoefler B.C."/>
            <person name="Straight P.D."/>
        </authorList>
    </citation>
    <scope>NUCLEOTIDE SEQUENCE [LARGE SCALE GENOMIC DNA]</scope>
    <source>
        <strain evidence="2 3">NRRL 3427</strain>
    </source>
</reference>
<dbReference type="OrthoDB" id="4217155at2"/>
<name>A0A0L8LBL4_STRVR</name>
<proteinExistence type="predicted"/>
<protein>
    <submittedName>
        <fullName evidence="2">Uncharacterized protein</fullName>
    </submittedName>
</protein>
<gene>
    <name evidence="2" type="ORF">ADK34_05260</name>
</gene>
<evidence type="ECO:0000313" key="2">
    <source>
        <dbReference type="EMBL" id="KOG35525.1"/>
    </source>
</evidence>
<dbReference type="EMBL" id="LGUP01000029">
    <property type="protein sequence ID" value="KOG35525.1"/>
    <property type="molecule type" value="Genomic_DNA"/>
</dbReference>